<protein>
    <submittedName>
        <fullName evidence="1">Uncharacterized protein</fullName>
    </submittedName>
</protein>
<accession>A0A0V0ZSS7</accession>
<evidence type="ECO:0000313" key="2">
    <source>
        <dbReference type="Proteomes" id="UP000054783"/>
    </source>
</evidence>
<dbReference type="Proteomes" id="UP000054783">
    <property type="component" value="Unassembled WGS sequence"/>
</dbReference>
<keyword evidence="2" id="KW-1185">Reference proteome</keyword>
<dbReference type="AlphaFoldDB" id="A0A0V0ZSS7"/>
<proteinExistence type="predicted"/>
<dbReference type="OrthoDB" id="5915527at2759"/>
<organism evidence="1 2">
    <name type="scientific">Trichinella patagoniensis</name>
    <dbReference type="NCBI Taxonomy" id="990121"/>
    <lineage>
        <taxon>Eukaryota</taxon>
        <taxon>Metazoa</taxon>
        <taxon>Ecdysozoa</taxon>
        <taxon>Nematoda</taxon>
        <taxon>Enoplea</taxon>
        <taxon>Dorylaimia</taxon>
        <taxon>Trichinellida</taxon>
        <taxon>Trichinellidae</taxon>
        <taxon>Trichinella</taxon>
    </lineage>
</organism>
<dbReference type="STRING" id="990121.A0A0V0ZSS7"/>
<sequence>MEIFKFFYNIAVYASTLLLDATAIDFHVDQFQYAFLNRDDNEQKPSPVLRPRLNWYSVKLSTLQRYILATRINLNQVTSAQQWFTFDPSTEEWIYYIERLECEISVFSLLNGDGTEAACRTLLLSKLGQQHFCMLVDHFKPRTVQTVSYDELKAAIGANFAKKESDAQFVNAFRGLAGKCDSGSPGAAYFVINKLIWKMLSRPSLEEAATLVACTNFPVSTMRKAKRILPYLGWNGVWLSGYRSLKRVKMLKVTPEGGGLGKASPKWKVFADEFDDVFNGKSGAFNAYQATVPKMKVLKKNGRSLVAALEREYLVTLSSGGKRRSLREQPWVGDIVLVVELSTPPRIRSQSGRIVELNHCHHDVA</sequence>
<dbReference type="EMBL" id="JYDQ01000089">
    <property type="protein sequence ID" value="KRY15782.1"/>
    <property type="molecule type" value="Genomic_DNA"/>
</dbReference>
<name>A0A0V0ZSS7_9BILA</name>
<gene>
    <name evidence="1" type="ORF">T12_4640</name>
</gene>
<reference evidence="1 2" key="1">
    <citation type="submission" date="2015-01" db="EMBL/GenBank/DDBJ databases">
        <title>Evolution of Trichinella species and genotypes.</title>
        <authorList>
            <person name="Korhonen P.K."/>
            <person name="Edoardo P."/>
            <person name="Giuseppe L.R."/>
            <person name="Gasser R.B."/>
        </authorList>
    </citation>
    <scope>NUCLEOTIDE SEQUENCE [LARGE SCALE GENOMIC DNA]</scope>
    <source>
        <strain evidence="1">ISS2496</strain>
    </source>
</reference>
<evidence type="ECO:0000313" key="1">
    <source>
        <dbReference type="EMBL" id="KRY15782.1"/>
    </source>
</evidence>
<comment type="caution">
    <text evidence="1">The sequence shown here is derived from an EMBL/GenBank/DDBJ whole genome shotgun (WGS) entry which is preliminary data.</text>
</comment>